<dbReference type="EMBL" id="JAZGQO010000021">
    <property type="protein sequence ID" value="KAK6165936.1"/>
    <property type="molecule type" value="Genomic_DNA"/>
</dbReference>
<dbReference type="Proteomes" id="UP001347796">
    <property type="component" value="Unassembled WGS sequence"/>
</dbReference>
<evidence type="ECO:0000259" key="3">
    <source>
        <dbReference type="PROSITE" id="PS51059"/>
    </source>
</evidence>
<evidence type="ECO:0000313" key="5">
    <source>
        <dbReference type="Proteomes" id="UP001347796"/>
    </source>
</evidence>
<comment type="caution">
    <text evidence="4">The sequence shown here is derived from an EMBL/GenBank/DDBJ whole genome shotgun (WGS) entry which is preliminary data.</text>
</comment>
<dbReference type="AlphaFoldDB" id="A0AAN8G8T9"/>
<reference evidence="4 5" key="1">
    <citation type="submission" date="2024-01" db="EMBL/GenBank/DDBJ databases">
        <title>The genome of the rayed Mediterranean limpet Patella caerulea (Linnaeus, 1758).</title>
        <authorList>
            <person name="Anh-Thu Weber A."/>
            <person name="Halstead-Nussloch G."/>
        </authorList>
    </citation>
    <scope>NUCLEOTIDE SEQUENCE [LARGE SCALE GENOMIC DNA]</scope>
    <source>
        <strain evidence="4">AATW-2023a</strain>
        <tissue evidence="4">Whole specimen</tissue>
    </source>
</reference>
<proteinExistence type="predicted"/>
<keyword evidence="1" id="KW-0520">NAD</keyword>
<feature type="region of interest" description="Disordered" evidence="2">
    <location>
        <begin position="86"/>
        <end position="127"/>
    </location>
</feature>
<dbReference type="InterPro" id="IPR051712">
    <property type="entry name" value="ARTD-AVP"/>
</dbReference>
<organism evidence="4 5">
    <name type="scientific">Patella caerulea</name>
    <name type="common">Rayed Mediterranean limpet</name>
    <dbReference type="NCBI Taxonomy" id="87958"/>
    <lineage>
        <taxon>Eukaryota</taxon>
        <taxon>Metazoa</taxon>
        <taxon>Spiralia</taxon>
        <taxon>Lophotrochozoa</taxon>
        <taxon>Mollusca</taxon>
        <taxon>Gastropoda</taxon>
        <taxon>Patellogastropoda</taxon>
        <taxon>Patelloidea</taxon>
        <taxon>Patellidae</taxon>
        <taxon>Patella</taxon>
    </lineage>
</organism>
<evidence type="ECO:0000256" key="2">
    <source>
        <dbReference type="SAM" id="MobiDB-lite"/>
    </source>
</evidence>
<protein>
    <recommendedName>
        <fullName evidence="1">Poly [ADP-ribose] polymerase</fullName>
        <shortName evidence="1">PARP</shortName>
        <ecNumber evidence="1">2.4.2.-</ecNumber>
    </recommendedName>
</protein>
<feature type="region of interest" description="Disordered" evidence="2">
    <location>
        <begin position="1"/>
        <end position="29"/>
    </location>
</feature>
<gene>
    <name evidence="4" type="ORF">SNE40_022742</name>
</gene>
<feature type="compositionally biased region" description="Polar residues" evidence="2">
    <location>
        <begin position="87"/>
        <end position="121"/>
    </location>
</feature>
<dbReference type="EC" id="2.4.2.-" evidence="1"/>
<dbReference type="GO" id="GO:0003950">
    <property type="term" value="F:NAD+ poly-ADP-ribosyltransferase activity"/>
    <property type="evidence" value="ECO:0007669"/>
    <property type="project" value="UniProtKB-UniRule"/>
</dbReference>
<accession>A0AAN8G8T9</accession>
<evidence type="ECO:0000313" key="4">
    <source>
        <dbReference type="EMBL" id="KAK6165936.1"/>
    </source>
</evidence>
<feature type="domain" description="PARP catalytic" evidence="3">
    <location>
        <begin position="204"/>
        <end position="410"/>
    </location>
</feature>
<name>A0AAN8G8T9_PATCE</name>
<dbReference type="InterPro" id="IPR012317">
    <property type="entry name" value="Poly(ADP-ribose)pol_cat_dom"/>
</dbReference>
<feature type="region of interest" description="Disordered" evidence="2">
    <location>
        <begin position="479"/>
        <end position="508"/>
    </location>
</feature>
<sequence length="566" mass="64058">MDLEEYSSLESDSSPPAFRVERYTPPLDEEEEPFLQAALINEVNEDKYQTELDQALALSLLESEGTNDSLKLNELLTNETLEIGGSNDLQARGSSAHQAETPNSLSSIHLENSDSDSGTATTDEDREYSRELKELIRHGIISPSEISEKFRRIMGSEYTQNDSDTNIDTVDANAQLESSDSRIRGIEELEPVPFTSDNILQNWSKEDINDRGSVYTYKLFPIYPGCREYDAILHDFTQSGLIIEQVERLQNVHLLEKYKSEQDHLLKARQHIQGFDLNVRYLYHGTPADKERISEEGLDARLSRMGCFGKGIYFSDNPRKCIQYTGVNKKSECILMCRVILGDAKVYPPRAKDVDLRREPEKEIVTGGWRFYDSVKGCPIDYNEFVVYENRRAMIEYIITYRTDPNATMKGPTALQSSLAQGGQPAAMSNITEEEHMRTIELVRDSVRKQRCIEKGEVWVEPSEVEREKERRKWRNIMSLSDTGGRPMPYKKGSGTSNSSGAVGGTSGNAQLDLEDAAVNEVMNVLITDFTQVTQIADIEKARQIILDADMQLEVAVERYYSTLGI</sequence>
<dbReference type="GO" id="GO:0005634">
    <property type="term" value="C:nucleus"/>
    <property type="evidence" value="ECO:0007669"/>
    <property type="project" value="TreeGrafter"/>
</dbReference>
<dbReference type="Pfam" id="PF00644">
    <property type="entry name" value="PARP"/>
    <property type="match status" value="1"/>
</dbReference>
<dbReference type="PROSITE" id="PS51059">
    <property type="entry name" value="PARP_CATALYTIC"/>
    <property type="match status" value="1"/>
</dbReference>
<dbReference type="PANTHER" id="PTHR45740:SF2">
    <property type="entry name" value="POLY [ADP-RIBOSE] POLYMERASE"/>
    <property type="match status" value="1"/>
</dbReference>
<keyword evidence="1" id="KW-0808">Transferase</keyword>
<keyword evidence="5" id="KW-1185">Reference proteome</keyword>
<dbReference type="GO" id="GO:1990404">
    <property type="term" value="F:NAD+-protein mono-ADP-ribosyltransferase activity"/>
    <property type="evidence" value="ECO:0007669"/>
    <property type="project" value="TreeGrafter"/>
</dbReference>
<keyword evidence="1" id="KW-0328">Glycosyltransferase</keyword>
<dbReference type="PANTHER" id="PTHR45740">
    <property type="entry name" value="POLY [ADP-RIBOSE] POLYMERASE"/>
    <property type="match status" value="1"/>
</dbReference>
<dbReference type="SUPFAM" id="SSF56399">
    <property type="entry name" value="ADP-ribosylation"/>
    <property type="match status" value="1"/>
</dbReference>
<dbReference type="Gene3D" id="3.90.228.10">
    <property type="match status" value="1"/>
</dbReference>
<evidence type="ECO:0000256" key="1">
    <source>
        <dbReference type="RuleBase" id="RU362114"/>
    </source>
</evidence>